<sequence>MRLNFVFLAPCLGIPIIHGKPIEQGQKEPACRKTKVAILYVSLTIFVILFAGILTEYRGAGVAGITTAQTLANRSMTDFIIVEYQDRIGGRLHNVKFGKKRDGSPYTVEAGANWVEGLGGGNRPENPIFTLAEKYKLQALATDYDNKTTYDRTGKNDFSKIIANAASAMEKVVTHAGSMLKNNIQDKTVRAALRFMGWNPAANNAHAQFADWFSSDFESSFTPEENSAVFSSVADNATFKHFSDDNLFVYDQRGYSTFIRGEAATFLQPNDPRLLLNTVVQVVNYTDNGVTVVTNDGGCIQADYAVATFSLGVLQRDVVQFYPPFPSWKKSAISSFEIGTYTKIFLQFDKAFWPNSQYLMYADPRERGYYPLFQPLDLPGALRGSGILVGTVVGKQARRVEAQTNQETQDEIMKVLRMMFGENIPDPTAIWYPRWNQEPWAYGSYSNWPPSTSLQAHQNLRANVGRLFFAGEATSQEFYGYLHGALFEGRAVGQMLATCINDPVRCTDKYGQPRYPILTGVTPYDLYNEKNGWFVSTIA</sequence>
<name>A0A022VLX7_TRIRU</name>
<dbReference type="Gene3D" id="3.50.50.60">
    <property type="entry name" value="FAD/NAD(P)-binding domain"/>
    <property type="match status" value="1"/>
</dbReference>
<dbReference type="PANTHER" id="PTHR10742:SF313">
    <property type="entry name" value="AMINE OXIDASE"/>
    <property type="match status" value="1"/>
</dbReference>
<evidence type="ECO:0000256" key="1">
    <source>
        <dbReference type="SAM" id="Phobius"/>
    </source>
</evidence>
<dbReference type="HOGENOM" id="CLU_004498_6_0_1"/>
<gene>
    <name evidence="4" type="ORF">H103_08888</name>
</gene>
<keyword evidence="1" id="KW-0472">Membrane</keyword>
<dbReference type="Gene3D" id="3.90.660.10">
    <property type="match status" value="1"/>
</dbReference>
<evidence type="ECO:0000256" key="2">
    <source>
        <dbReference type="SAM" id="SignalP"/>
    </source>
</evidence>
<keyword evidence="1" id="KW-0812">Transmembrane</keyword>
<dbReference type="InterPro" id="IPR050281">
    <property type="entry name" value="Flavin_monoamine_oxidase"/>
</dbReference>
<feature type="transmembrane region" description="Helical" evidence="1">
    <location>
        <begin position="35"/>
        <end position="54"/>
    </location>
</feature>
<proteinExistence type="predicted"/>
<dbReference type="InterPro" id="IPR036188">
    <property type="entry name" value="FAD/NAD-bd_sf"/>
</dbReference>
<evidence type="ECO:0000259" key="3">
    <source>
        <dbReference type="Pfam" id="PF01593"/>
    </source>
</evidence>
<dbReference type="GO" id="GO:0006598">
    <property type="term" value="P:polyamine catabolic process"/>
    <property type="evidence" value="ECO:0007669"/>
    <property type="project" value="TreeGrafter"/>
</dbReference>
<keyword evidence="2" id="KW-0732">Signal</keyword>
<dbReference type="OrthoDB" id="7777654at2759"/>
<feature type="domain" description="Amine oxidase" evidence="3">
    <location>
        <begin position="62"/>
        <end position="491"/>
    </location>
</feature>
<accession>A0A022VLX7</accession>
<dbReference type="GO" id="GO:0016491">
    <property type="term" value="F:oxidoreductase activity"/>
    <property type="evidence" value="ECO:0007669"/>
    <property type="project" value="InterPro"/>
</dbReference>
<feature type="chain" id="PRO_5001507756" description="Amine oxidase domain-containing protein" evidence="2">
    <location>
        <begin position="20"/>
        <end position="539"/>
    </location>
</feature>
<dbReference type="SUPFAM" id="SSF51905">
    <property type="entry name" value="FAD/NAD(P)-binding domain"/>
    <property type="match status" value="1"/>
</dbReference>
<dbReference type="Proteomes" id="UP000023758">
    <property type="component" value="Unassembled WGS sequence"/>
</dbReference>
<dbReference type="InterPro" id="IPR002937">
    <property type="entry name" value="Amino_oxidase"/>
</dbReference>
<reference evidence="4" key="1">
    <citation type="submission" date="2014-02" db="EMBL/GenBank/DDBJ databases">
        <title>The Genome Sequence of Trichophyton rubrum (morphotype fischeri) CBS 288.86.</title>
        <authorList>
            <consortium name="The Broad Institute Genomics Platform"/>
            <person name="Cuomo C.A."/>
            <person name="White T.C."/>
            <person name="Graser Y."/>
            <person name="Martinez-Rossi N."/>
            <person name="Heitman J."/>
            <person name="Young S.K."/>
            <person name="Zeng Q."/>
            <person name="Gargeya S."/>
            <person name="Abouelleil A."/>
            <person name="Alvarado L."/>
            <person name="Chapman S.B."/>
            <person name="Gainer-Dewar J."/>
            <person name="Goldberg J."/>
            <person name="Griggs A."/>
            <person name="Gujja S."/>
            <person name="Hansen M."/>
            <person name="Howarth C."/>
            <person name="Imamovic A."/>
            <person name="Larimer J."/>
            <person name="Martinez D."/>
            <person name="Murphy C."/>
            <person name="Pearson M.D."/>
            <person name="Persinoti G."/>
            <person name="Poon T."/>
            <person name="Priest M."/>
            <person name="Roberts A.D."/>
            <person name="Saif S."/>
            <person name="Shea T.D."/>
            <person name="Sykes S.N."/>
            <person name="Wortman J."/>
            <person name="Nusbaum C."/>
            <person name="Birren B."/>
        </authorList>
    </citation>
    <scope>NUCLEOTIDE SEQUENCE [LARGE SCALE GENOMIC DNA]</scope>
    <source>
        <strain evidence="4">CBS 288.86</strain>
    </source>
</reference>
<dbReference type="EMBL" id="KK207947">
    <property type="protein sequence ID" value="EZF47317.1"/>
    <property type="molecule type" value="Genomic_DNA"/>
</dbReference>
<organism evidence="4">
    <name type="scientific">Trichophyton rubrum CBS 288.86</name>
    <dbReference type="NCBI Taxonomy" id="1215330"/>
    <lineage>
        <taxon>Eukaryota</taxon>
        <taxon>Fungi</taxon>
        <taxon>Dikarya</taxon>
        <taxon>Ascomycota</taxon>
        <taxon>Pezizomycotina</taxon>
        <taxon>Eurotiomycetes</taxon>
        <taxon>Eurotiomycetidae</taxon>
        <taxon>Onygenales</taxon>
        <taxon>Arthrodermataceae</taxon>
        <taxon>Trichophyton</taxon>
    </lineage>
</organism>
<protein>
    <recommendedName>
        <fullName evidence="3">Amine oxidase domain-containing protein</fullName>
    </recommendedName>
</protein>
<keyword evidence="1" id="KW-1133">Transmembrane helix</keyword>
<dbReference type="PANTHER" id="PTHR10742">
    <property type="entry name" value="FLAVIN MONOAMINE OXIDASE"/>
    <property type="match status" value="1"/>
</dbReference>
<feature type="signal peptide" evidence="2">
    <location>
        <begin position="1"/>
        <end position="19"/>
    </location>
</feature>
<evidence type="ECO:0000313" key="4">
    <source>
        <dbReference type="EMBL" id="EZF47317.1"/>
    </source>
</evidence>
<dbReference type="AlphaFoldDB" id="A0A022VLX7"/>
<dbReference type="SUPFAM" id="SSF54373">
    <property type="entry name" value="FAD-linked reductases, C-terminal domain"/>
    <property type="match status" value="1"/>
</dbReference>
<dbReference type="Pfam" id="PF01593">
    <property type="entry name" value="Amino_oxidase"/>
    <property type="match status" value="1"/>
</dbReference>